<feature type="compositionally biased region" description="Low complexity" evidence="9">
    <location>
        <begin position="645"/>
        <end position="661"/>
    </location>
</feature>
<keyword evidence="5" id="KW-0653">Protein transport</keyword>
<evidence type="ECO:0000256" key="1">
    <source>
        <dbReference type="ARBA" id="ARBA00004395"/>
    </source>
</evidence>
<dbReference type="GO" id="GO:0000139">
    <property type="term" value="C:Golgi membrane"/>
    <property type="evidence" value="ECO:0007669"/>
    <property type="project" value="UniProtKB-SubCell"/>
</dbReference>
<evidence type="ECO:0000256" key="2">
    <source>
        <dbReference type="ARBA" id="ARBA00006419"/>
    </source>
</evidence>
<feature type="compositionally biased region" description="Low complexity" evidence="9">
    <location>
        <begin position="212"/>
        <end position="226"/>
    </location>
</feature>
<dbReference type="GO" id="GO:0015031">
    <property type="term" value="P:protein transport"/>
    <property type="evidence" value="ECO:0007669"/>
    <property type="project" value="UniProtKB-KW"/>
</dbReference>
<proteinExistence type="inferred from homology"/>
<feature type="region of interest" description="Disordered" evidence="9">
    <location>
        <begin position="244"/>
        <end position="287"/>
    </location>
</feature>
<evidence type="ECO:0000256" key="6">
    <source>
        <dbReference type="ARBA" id="ARBA00023034"/>
    </source>
</evidence>
<dbReference type="PANTHER" id="PTHR21311:SF0">
    <property type="entry name" value="CONSERVED OLIGOMERIC GOLGI COMPLEX SUBUNIT 8"/>
    <property type="match status" value="1"/>
</dbReference>
<evidence type="ECO:0000256" key="5">
    <source>
        <dbReference type="ARBA" id="ARBA00022927"/>
    </source>
</evidence>
<evidence type="ECO:0000256" key="9">
    <source>
        <dbReference type="SAM" id="MobiDB-lite"/>
    </source>
</evidence>
<comment type="caution">
    <text evidence="10">The sequence shown here is derived from an EMBL/GenBank/DDBJ whole genome shotgun (WGS) entry which is preliminary data.</text>
</comment>
<dbReference type="GO" id="GO:0006891">
    <property type="term" value="P:intra-Golgi vesicle-mediated transport"/>
    <property type="evidence" value="ECO:0007669"/>
    <property type="project" value="TreeGrafter"/>
</dbReference>
<keyword evidence="7" id="KW-0472">Membrane</keyword>
<accession>A0A5A8CN94</accession>
<evidence type="ECO:0000256" key="4">
    <source>
        <dbReference type="ARBA" id="ARBA00022448"/>
    </source>
</evidence>
<evidence type="ECO:0000313" key="10">
    <source>
        <dbReference type="EMBL" id="KAA0154515.1"/>
    </source>
</evidence>
<evidence type="ECO:0000313" key="11">
    <source>
        <dbReference type="Proteomes" id="UP000323011"/>
    </source>
</evidence>
<dbReference type="AlphaFoldDB" id="A0A5A8CN94"/>
<keyword evidence="6" id="KW-0333">Golgi apparatus</keyword>
<dbReference type="PANTHER" id="PTHR21311">
    <property type="entry name" value="CONSERVED OLIGOMERIC GOLGI COMPLEX COMPONENT 8"/>
    <property type="match status" value="1"/>
</dbReference>
<dbReference type="GO" id="GO:0017119">
    <property type="term" value="C:Golgi transport complex"/>
    <property type="evidence" value="ECO:0007669"/>
    <property type="project" value="InterPro"/>
</dbReference>
<keyword evidence="11" id="KW-1185">Reference proteome</keyword>
<comment type="subcellular location">
    <subcellularLocation>
        <location evidence="1">Golgi apparatus membrane</location>
        <topology evidence="1">Peripheral membrane protein</topology>
    </subcellularLocation>
</comment>
<dbReference type="EMBL" id="VLTN01000011">
    <property type="protein sequence ID" value="KAA0154515.1"/>
    <property type="molecule type" value="Genomic_DNA"/>
</dbReference>
<dbReference type="InterPro" id="IPR007255">
    <property type="entry name" value="COG8"/>
</dbReference>
<reference evidence="10 11" key="1">
    <citation type="submission" date="2019-07" db="EMBL/GenBank/DDBJ databases">
        <title>Genomes of Cafeteria roenbergensis.</title>
        <authorList>
            <person name="Fischer M.G."/>
            <person name="Hackl T."/>
            <person name="Roman M."/>
        </authorList>
    </citation>
    <scope>NUCLEOTIDE SEQUENCE [LARGE SCALE GENOMIC DNA]</scope>
    <source>
        <strain evidence="10 11">BVI</strain>
    </source>
</reference>
<dbReference type="Proteomes" id="UP000323011">
    <property type="component" value="Unassembled WGS sequence"/>
</dbReference>
<dbReference type="Pfam" id="PF04124">
    <property type="entry name" value="Dor1"/>
    <property type="match status" value="1"/>
</dbReference>
<name>A0A5A8CN94_CAFRO</name>
<feature type="compositionally biased region" description="Basic and acidic residues" evidence="9">
    <location>
        <begin position="663"/>
        <end position="672"/>
    </location>
</feature>
<feature type="region of interest" description="Disordered" evidence="9">
    <location>
        <begin position="489"/>
        <end position="512"/>
    </location>
</feature>
<protein>
    <recommendedName>
        <fullName evidence="3">Conserved oligomeric Golgi complex subunit 8</fullName>
    </recommendedName>
    <alternativeName>
        <fullName evidence="8">Component of oligomeric Golgi complex 8</fullName>
    </alternativeName>
</protein>
<evidence type="ECO:0000256" key="3">
    <source>
        <dbReference type="ARBA" id="ARBA00020983"/>
    </source>
</evidence>
<evidence type="ECO:0000256" key="7">
    <source>
        <dbReference type="ARBA" id="ARBA00023136"/>
    </source>
</evidence>
<organism evidence="10 11">
    <name type="scientific">Cafeteria roenbergensis</name>
    <name type="common">Marine flagellate</name>
    <dbReference type="NCBI Taxonomy" id="33653"/>
    <lineage>
        <taxon>Eukaryota</taxon>
        <taxon>Sar</taxon>
        <taxon>Stramenopiles</taxon>
        <taxon>Bigyra</taxon>
        <taxon>Opalozoa</taxon>
        <taxon>Bicosoecida</taxon>
        <taxon>Cafeteriaceae</taxon>
        <taxon>Cafeteria</taxon>
    </lineage>
</organism>
<sequence>MASAAAAESSTDFAGLSLRELASVPSQLRSEEALLEEQVRALALANYKVHIDCVDASRRVSEELRELRSQCSEALSHGAEAEATLEGDLAHRLELLLDEELRVHRALRHERDLTDLAELPAVAEACLRHGRTDQLLDLCDVVNAMVTRHPVGTGGHAVVAAIAVGLRRARDRALNNIESALSAPALPLTAALDLVRPMRRILLQRARERAGAAPAAAAARPSPGNGPDAGLASPMSLLFAAAGSAGGQHAGPATPSADPMALGRGVLGGGRGGASHSASGTMPPPEEDAREEALERFLAARTAALRRVEADAASLPPLRRLTAVLDASRALWADVPRAADALFLRRAEAASSPVDSATPAAGTPGAGPAPASAPFVAAASVDGARRLVCWMDDTSAAAADLVAEIAPQLRSGADLVNASDAVLFAFARAAPLATDRCAQAQLSLRLAGAQLVAGRLDSAVAAFDTEVRRGAWAYLAALAAAAGSGGSAAHESAADRRSGQGEAGSGAAKGGPPSAVLPVAPAQLMRCPPLARAVNGLLAAADDARRCAHVIGTAALVRASEAFVRGLCSAQARAVRDDAVAELAAADGHSEADEAAAKEQVAELTRQLIEVVPPFVAAVVGHVTRSDLVAWPGAPATAAERADCQAEAATPPGAATHATAPSRGDRSTDALP</sequence>
<comment type="similarity">
    <text evidence="2">Belongs to the COG8 family.</text>
</comment>
<evidence type="ECO:0000256" key="8">
    <source>
        <dbReference type="ARBA" id="ARBA00031347"/>
    </source>
</evidence>
<keyword evidence="4" id="KW-0813">Transport</keyword>
<gene>
    <name evidence="10" type="ORF">FNF29_02392</name>
</gene>
<feature type="region of interest" description="Disordered" evidence="9">
    <location>
        <begin position="212"/>
        <end position="231"/>
    </location>
</feature>
<feature type="region of interest" description="Disordered" evidence="9">
    <location>
        <begin position="641"/>
        <end position="672"/>
    </location>
</feature>